<accession>A0ABT9DTX6</accession>
<dbReference type="InterPro" id="IPR050556">
    <property type="entry name" value="Type_II_TA_system_RNase"/>
</dbReference>
<feature type="binding site" evidence="8">
    <location>
        <position position="7"/>
    </location>
    <ligand>
        <name>Mg(2+)</name>
        <dbReference type="ChEBI" id="CHEBI:18420"/>
    </ligand>
</feature>
<dbReference type="EMBL" id="JAUTWS010000002">
    <property type="protein sequence ID" value="MDO9707356.1"/>
    <property type="molecule type" value="Genomic_DNA"/>
</dbReference>
<gene>
    <name evidence="8" type="primary">vapC</name>
    <name evidence="10" type="ORF">Q7A36_03295</name>
</gene>
<comment type="caution">
    <text evidence="10">The sequence shown here is derived from an EMBL/GenBank/DDBJ whole genome shotgun (WGS) entry which is preliminary data.</text>
</comment>
<dbReference type="Pfam" id="PF01850">
    <property type="entry name" value="PIN"/>
    <property type="match status" value="1"/>
</dbReference>
<evidence type="ECO:0000259" key="9">
    <source>
        <dbReference type="Pfam" id="PF01850"/>
    </source>
</evidence>
<keyword evidence="8" id="KW-0800">Toxin</keyword>
<keyword evidence="6 8" id="KW-0460">Magnesium</keyword>
<keyword evidence="5 8" id="KW-0378">Hydrolase</keyword>
<dbReference type="SUPFAM" id="SSF88723">
    <property type="entry name" value="PIN domain-like"/>
    <property type="match status" value="1"/>
</dbReference>
<keyword evidence="11" id="KW-1185">Reference proteome</keyword>
<comment type="similarity">
    <text evidence="7 8">Belongs to the PINc/VapC protein family.</text>
</comment>
<dbReference type="RefSeq" id="WP_305102221.1">
    <property type="nucleotide sequence ID" value="NZ_JAUTWS010000002.1"/>
</dbReference>
<evidence type="ECO:0000256" key="3">
    <source>
        <dbReference type="ARBA" id="ARBA00022722"/>
    </source>
</evidence>
<dbReference type="CDD" id="cd18746">
    <property type="entry name" value="PIN_VapC4-5_FitB-like"/>
    <property type="match status" value="1"/>
</dbReference>
<dbReference type="EC" id="3.1.-.-" evidence="8"/>
<comment type="cofactor">
    <cofactor evidence="1 8">
        <name>Mg(2+)</name>
        <dbReference type="ChEBI" id="CHEBI:18420"/>
    </cofactor>
</comment>
<organism evidence="10 11">
    <name type="scientific">Paracraurococcus lichenis</name>
    <dbReference type="NCBI Taxonomy" id="3064888"/>
    <lineage>
        <taxon>Bacteria</taxon>
        <taxon>Pseudomonadati</taxon>
        <taxon>Pseudomonadota</taxon>
        <taxon>Alphaproteobacteria</taxon>
        <taxon>Acetobacterales</taxon>
        <taxon>Roseomonadaceae</taxon>
        <taxon>Paracraurococcus</taxon>
    </lineage>
</organism>
<evidence type="ECO:0000256" key="4">
    <source>
        <dbReference type="ARBA" id="ARBA00022723"/>
    </source>
</evidence>
<dbReference type="InterPro" id="IPR022907">
    <property type="entry name" value="VapC_family"/>
</dbReference>
<evidence type="ECO:0000313" key="10">
    <source>
        <dbReference type="EMBL" id="MDO9707356.1"/>
    </source>
</evidence>
<sequence length="143" mass="16288">MKGWILDTNVLSELRKPRCSPQVRAWVSAQPDDSLFVSCVTFAEIRFGIERLAPDEAFRRALTEWLDRELRGWFAGRVLDIDEAVVLAWRRMVEDGRARRHTFPQPDLFIAATAQVHGLGIATRNTGDFLAAGIEVLNPWDPR</sequence>
<evidence type="ECO:0000256" key="5">
    <source>
        <dbReference type="ARBA" id="ARBA00022801"/>
    </source>
</evidence>
<comment type="function">
    <text evidence="8">Toxic component of a toxin-antitoxin (TA) system. An RNase.</text>
</comment>
<evidence type="ECO:0000313" key="11">
    <source>
        <dbReference type="Proteomes" id="UP001243009"/>
    </source>
</evidence>
<dbReference type="InterPro" id="IPR029060">
    <property type="entry name" value="PIN-like_dom_sf"/>
</dbReference>
<dbReference type="PANTHER" id="PTHR33653:SF1">
    <property type="entry name" value="RIBONUCLEASE VAPC2"/>
    <property type="match status" value="1"/>
</dbReference>
<evidence type="ECO:0000256" key="2">
    <source>
        <dbReference type="ARBA" id="ARBA00022649"/>
    </source>
</evidence>
<feature type="domain" description="PIN" evidence="9">
    <location>
        <begin position="5"/>
        <end position="127"/>
    </location>
</feature>
<name>A0ABT9DTX6_9PROT</name>
<evidence type="ECO:0000256" key="6">
    <source>
        <dbReference type="ARBA" id="ARBA00022842"/>
    </source>
</evidence>
<keyword evidence="3 8" id="KW-0540">Nuclease</keyword>
<protein>
    <recommendedName>
        <fullName evidence="8">Ribonuclease VapC</fullName>
        <shortName evidence="8">RNase VapC</shortName>
        <ecNumber evidence="8">3.1.-.-</ecNumber>
    </recommendedName>
    <alternativeName>
        <fullName evidence="8">Toxin VapC</fullName>
    </alternativeName>
</protein>
<dbReference type="InterPro" id="IPR002716">
    <property type="entry name" value="PIN_dom"/>
</dbReference>
<evidence type="ECO:0000256" key="7">
    <source>
        <dbReference type="ARBA" id="ARBA00038093"/>
    </source>
</evidence>
<feature type="binding site" evidence="8">
    <location>
        <position position="107"/>
    </location>
    <ligand>
        <name>Mg(2+)</name>
        <dbReference type="ChEBI" id="CHEBI:18420"/>
    </ligand>
</feature>
<keyword evidence="4 8" id="KW-0479">Metal-binding</keyword>
<proteinExistence type="inferred from homology"/>
<evidence type="ECO:0000256" key="1">
    <source>
        <dbReference type="ARBA" id="ARBA00001946"/>
    </source>
</evidence>
<dbReference type="PANTHER" id="PTHR33653">
    <property type="entry name" value="RIBONUCLEASE VAPC2"/>
    <property type="match status" value="1"/>
</dbReference>
<reference evidence="10 11" key="1">
    <citation type="submission" date="2023-08" db="EMBL/GenBank/DDBJ databases">
        <title>The draft genome sequence of Paracraurococcus sp. LOR1-02.</title>
        <authorList>
            <person name="Kingkaew E."/>
            <person name="Tanasupawat S."/>
        </authorList>
    </citation>
    <scope>NUCLEOTIDE SEQUENCE [LARGE SCALE GENOMIC DNA]</scope>
    <source>
        <strain evidence="10 11">LOR1-02</strain>
    </source>
</reference>
<evidence type="ECO:0000256" key="8">
    <source>
        <dbReference type="HAMAP-Rule" id="MF_00265"/>
    </source>
</evidence>
<dbReference type="Gene3D" id="3.40.50.1010">
    <property type="entry name" value="5'-nuclease"/>
    <property type="match status" value="1"/>
</dbReference>
<dbReference type="Proteomes" id="UP001243009">
    <property type="component" value="Unassembled WGS sequence"/>
</dbReference>
<keyword evidence="2 8" id="KW-1277">Toxin-antitoxin system</keyword>
<dbReference type="HAMAP" id="MF_00265">
    <property type="entry name" value="VapC_Nob1"/>
    <property type="match status" value="1"/>
</dbReference>